<dbReference type="PANTHER" id="PTHR11142">
    <property type="entry name" value="PSEUDOURIDYLATE SYNTHASE"/>
    <property type="match status" value="1"/>
</dbReference>
<dbReference type="InterPro" id="IPR020095">
    <property type="entry name" value="PsdUridine_synth_TruA_C"/>
</dbReference>
<accession>A0A381THH2</accession>
<dbReference type="InterPro" id="IPR001406">
    <property type="entry name" value="PsdUridine_synth_TruA"/>
</dbReference>
<evidence type="ECO:0000259" key="4">
    <source>
        <dbReference type="Pfam" id="PF01416"/>
    </source>
</evidence>
<evidence type="ECO:0000313" key="5">
    <source>
        <dbReference type="EMBL" id="SVA15259.1"/>
    </source>
</evidence>
<dbReference type="AlphaFoldDB" id="A0A381THH2"/>
<keyword evidence="2" id="KW-0819">tRNA processing</keyword>
<dbReference type="InterPro" id="IPR020094">
    <property type="entry name" value="TruA/RsuA/RluB/E/F_N"/>
</dbReference>
<feature type="domain" description="Pseudouridine synthase I TruA alpha/beta" evidence="4">
    <location>
        <begin position="8"/>
        <end position="102"/>
    </location>
</feature>
<gene>
    <name evidence="5" type="ORF">METZ01_LOCUS68113</name>
</gene>
<dbReference type="GO" id="GO:0031119">
    <property type="term" value="P:tRNA pseudouridine synthesis"/>
    <property type="evidence" value="ECO:0007669"/>
    <property type="project" value="TreeGrafter"/>
</dbReference>
<evidence type="ECO:0000256" key="1">
    <source>
        <dbReference type="ARBA" id="ARBA00009375"/>
    </source>
</evidence>
<dbReference type="PANTHER" id="PTHR11142:SF0">
    <property type="entry name" value="TRNA PSEUDOURIDINE SYNTHASE-LIKE 1"/>
    <property type="match status" value="1"/>
</dbReference>
<dbReference type="SUPFAM" id="SSF55120">
    <property type="entry name" value="Pseudouridine synthase"/>
    <property type="match status" value="1"/>
</dbReference>
<dbReference type="PIRSF" id="PIRSF001430">
    <property type="entry name" value="tRNA_psdUrid_synth"/>
    <property type="match status" value="1"/>
</dbReference>
<evidence type="ECO:0000256" key="3">
    <source>
        <dbReference type="ARBA" id="ARBA00023235"/>
    </source>
</evidence>
<dbReference type="Pfam" id="PF01416">
    <property type="entry name" value="PseudoU_synth_1"/>
    <property type="match status" value="2"/>
</dbReference>
<dbReference type="GO" id="GO:0003723">
    <property type="term" value="F:RNA binding"/>
    <property type="evidence" value="ECO:0007669"/>
    <property type="project" value="InterPro"/>
</dbReference>
<dbReference type="FunFam" id="3.30.70.580:FF:000001">
    <property type="entry name" value="tRNA pseudouridine synthase A"/>
    <property type="match status" value="1"/>
</dbReference>
<organism evidence="5">
    <name type="scientific">marine metagenome</name>
    <dbReference type="NCBI Taxonomy" id="408172"/>
    <lineage>
        <taxon>unclassified sequences</taxon>
        <taxon>metagenomes</taxon>
        <taxon>ecological metagenomes</taxon>
    </lineage>
</organism>
<sequence>MRYFLEISYNGSTFHGWQFQLNAITVQETIENALITLLKEEIKIVGAGRTDTGVHARHMCAHFDYNKKFELSQLRINLNSFLNKEIYIKDIYRVNDEAHARFSATSREYEYYISLVKDVFSYETSHFIQQDLNIEKMNQAISIIKDYEDFEAFSKSKTDVKTYLCNIISCSLIENENMLIFRIKANRFLRNMVRAIVGTLLEVGLGKIPPGEVHNIIKSKDRSKAGPSMPAHALFLTNIEYPSNIK</sequence>
<dbReference type="CDD" id="cd02570">
    <property type="entry name" value="PseudoU_synth_EcTruA"/>
    <property type="match status" value="1"/>
</dbReference>
<dbReference type="InterPro" id="IPR020097">
    <property type="entry name" value="PsdUridine_synth_TruA_a/b_dom"/>
</dbReference>
<keyword evidence="3" id="KW-0413">Isomerase</keyword>
<reference evidence="5" key="1">
    <citation type="submission" date="2018-05" db="EMBL/GenBank/DDBJ databases">
        <authorList>
            <person name="Lanie J.A."/>
            <person name="Ng W.-L."/>
            <person name="Kazmierczak K.M."/>
            <person name="Andrzejewski T.M."/>
            <person name="Davidsen T.M."/>
            <person name="Wayne K.J."/>
            <person name="Tettelin H."/>
            <person name="Glass J.I."/>
            <person name="Rusch D."/>
            <person name="Podicherti R."/>
            <person name="Tsui H.-C.T."/>
            <person name="Winkler M.E."/>
        </authorList>
    </citation>
    <scope>NUCLEOTIDE SEQUENCE</scope>
</reference>
<protein>
    <recommendedName>
        <fullName evidence="4">Pseudouridine synthase I TruA alpha/beta domain-containing protein</fullName>
    </recommendedName>
</protein>
<dbReference type="GO" id="GO:0009982">
    <property type="term" value="F:pseudouridine synthase activity"/>
    <property type="evidence" value="ECO:0007669"/>
    <property type="project" value="InterPro"/>
</dbReference>
<dbReference type="InterPro" id="IPR020103">
    <property type="entry name" value="PsdUridine_synth_cat_dom_sf"/>
</dbReference>
<comment type="similarity">
    <text evidence="1">Belongs to the tRNA pseudouridine synthase TruA family.</text>
</comment>
<dbReference type="Gene3D" id="3.30.70.660">
    <property type="entry name" value="Pseudouridine synthase I, catalytic domain, C-terminal subdomain"/>
    <property type="match status" value="1"/>
</dbReference>
<dbReference type="EMBL" id="UINC01004565">
    <property type="protein sequence ID" value="SVA15259.1"/>
    <property type="molecule type" value="Genomic_DNA"/>
</dbReference>
<evidence type="ECO:0000256" key="2">
    <source>
        <dbReference type="ARBA" id="ARBA00022694"/>
    </source>
</evidence>
<dbReference type="Gene3D" id="3.30.70.580">
    <property type="entry name" value="Pseudouridine synthase I, catalytic domain, N-terminal subdomain"/>
    <property type="match status" value="1"/>
</dbReference>
<dbReference type="HAMAP" id="MF_00171">
    <property type="entry name" value="TruA"/>
    <property type="match status" value="1"/>
</dbReference>
<dbReference type="NCBIfam" id="TIGR00071">
    <property type="entry name" value="hisT_truA"/>
    <property type="match status" value="1"/>
</dbReference>
<feature type="domain" description="Pseudouridine synthase I TruA alpha/beta" evidence="4">
    <location>
        <begin position="148"/>
        <end position="242"/>
    </location>
</feature>
<proteinExistence type="inferred from homology"/>
<name>A0A381THH2_9ZZZZ</name>